<feature type="non-terminal residue" evidence="2">
    <location>
        <position position="1"/>
    </location>
</feature>
<feature type="region of interest" description="Disordered" evidence="1">
    <location>
        <begin position="1"/>
        <end position="20"/>
    </location>
</feature>
<evidence type="ECO:0000313" key="3">
    <source>
        <dbReference type="Proteomes" id="UP001153365"/>
    </source>
</evidence>
<evidence type="ECO:0000256" key="1">
    <source>
        <dbReference type="SAM" id="MobiDB-lite"/>
    </source>
</evidence>
<dbReference type="AlphaFoldDB" id="A0AAV0ARQ5"/>
<name>A0AAV0ARQ5_PHAPC</name>
<keyword evidence="3" id="KW-1185">Reference proteome</keyword>
<dbReference type="Proteomes" id="UP001153365">
    <property type="component" value="Unassembled WGS sequence"/>
</dbReference>
<dbReference type="EMBL" id="CALTRL010001311">
    <property type="protein sequence ID" value="CAH7672053.1"/>
    <property type="molecule type" value="Genomic_DNA"/>
</dbReference>
<comment type="caution">
    <text evidence="2">The sequence shown here is derived from an EMBL/GenBank/DDBJ whole genome shotgun (WGS) entry which is preliminary data.</text>
</comment>
<dbReference type="GO" id="GO:0003676">
    <property type="term" value="F:nucleic acid binding"/>
    <property type="evidence" value="ECO:0007669"/>
    <property type="project" value="InterPro"/>
</dbReference>
<dbReference type="InterPro" id="IPR036397">
    <property type="entry name" value="RNaseH_sf"/>
</dbReference>
<organism evidence="2 3">
    <name type="scientific">Phakopsora pachyrhizi</name>
    <name type="common">Asian soybean rust disease fungus</name>
    <dbReference type="NCBI Taxonomy" id="170000"/>
    <lineage>
        <taxon>Eukaryota</taxon>
        <taxon>Fungi</taxon>
        <taxon>Dikarya</taxon>
        <taxon>Basidiomycota</taxon>
        <taxon>Pucciniomycotina</taxon>
        <taxon>Pucciniomycetes</taxon>
        <taxon>Pucciniales</taxon>
        <taxon>Phakopsoraceae</taxon>
        <taxon>Phakopsora</taxon>
    </lineage>
</organism>
<feature type="compositionally biased region" description="Basic and acidic residues" evidence="1">
    <location>
        <begin position="1"/>
        <end position="14"/>
    </location>
</feature>
<gene>
    <name evidence="2" type="ORF">PPACK8108_LOCUS6834</name>
</gene>
<proteinExistence type="predicted"/>
<feature type="non-terminal residue" evidence="2">
    <location>
        <position position="50"/>
    </location>
</feature>
<accession>A0AAV0ARQ5</accession>
<sequence>HRIRFEPHPSDTDRSGISQPGTIVDKFIGDPFLYNFFIQSQDSLIGTSCP</sequence>
<evidence type="ECO:0000313" key="2">
    <source>
        <dbReference type="EMBL" id="CAH7672053.1"/>
    </source>
</evidence>
<dbReference type="Gene3D" id="3.30.420.10">
    <property type="entry name" value="Ribonuclease H-like superfamily/Ribonuclease H"/>
    <property type="match status" value="1"/>
</dbReference>
<reference evidence="2" key="1">
    <citation type="submission" date="2022-06" db="EMBL/GenBank/DDBJ databases">
        <authorList>
            <consortium name="SYNGENTA / RWTH Aachen University"/>
        </authorList>
    </citation>
    <scope>NUCLEOTIDE SEQUENCE</scope>
</reference>
<protein>
    <submittedName>
        <fullName evidence="2">Uncharacterized protein</fullName>
    </submittedName>
</protein>